<keyword evidence="9" id="KW-0378">Hydrolase</keyword>
<dbReference type="GO" id="GO:0042597">
    <property type="term" value="C:periplasmic space"/>
    <property type="evidence" value="ECO:0007669"/>
    <property type="project" value="UniProtKB-SubCell"/>
</dbReference>
<dbReference type="Gene3D" id="3.60.15.10">
    <property type="entry name" value="Ribonuclease Z/Hydroxyacylglutathione hydrolase-like"/>
    <property type="match status" value="1"/>
</dbReference>
<evidence type="ECO:0000256" key="7">
    <source>
        <dbReference type="ARBA" id="ARBA00022729"/>
    </source>
</evidence>
<keyword evidence="11" id="KW-0046">Antibiotic resistance</keyword>
<dbReference type="PANTHER" id="PTHR42951">
    <property type="entry name" value="METALLO-BETA-LACTAMASE DOMAIN-CONTAINING"/>
    <property type="match status" value="1"/>
</dbReference>
<dbReference type="eggNOG" id="COG0491">
    <property type="taxonomic scope" value="Bacteria"/>
</dbReference>
<dbReference type="STRING" id="907348.TresaDRAFT_2233"/>
<gene>
    <name evidence="13" type="ORF">TresaDRAFT_2233</name>
</gene>
<dbReference type="InterPro" id="IPR036866">
    <property type="entry name" value="RibonucZ/Hydroxyglut_hydro"/>
</dbReference>
<dbReference type="GO" id="GO:0046677">
    <property type="term" value="P:response to antibiotic"/>
    <property type="evidence" value="ECO:0007669"/>
    <property type="project" value="UniProtKB-KW"/>
</dbReference>
<evidence type="ECO:0000256" key="10">
    <source>
        <dbReference type="ARBA" id="ARBA00022833"/>
    </source>
</evidence>
<evidence type="ECO:0000259" key="12">
    <source>
        <dbReference type="SMART" id="SM00849"/>
    </source>
</evidence>
<dbReference type="GO" id="GO:0008270">
    <property type="term" value="F:zinc ion binding"/>
    <property type="evidence" value="ECO:0007669"/>
    <property type="project" value="InterPro"/>
</dbReference>
<organism evidence="13 14">
    <name type="scientific">Treponema saccharophilum DSM 2985</name>
    <dbReference type="NCBI Taxonomy" id="907348"/>
    <lineage>
        <taxon>Bacteria</taxon>
        <taxon>Pseudomonadati</taxon>
        <taxon>Spirochaetota</taxon>
        <taxon>Spirochaetia</taxon>
        <taxon>Spirochaetales</taxon>
        <taxon>Treponemataceae</taxon>
        <taxon>Treponema</taxon>
    </lineage>
</organism>
<comment type="catalytic activity">
    <reaction evidence="1">
        <text>a beta-lactam + H2O = a substituted beta-amino acid</text>
        <dbReference type="Rhea" id="RHEA:20401"/>
        <dbReference type="ChEBI" id="CHEBI:15377"/>
        <dbReference type="ChEBI" id="CHEBI:35627"/>
        <dbReference type="ChEBI" id="CHEBI:140347"/>
        <dbReference type="EC" id="3.5.2.6"/>
    </reaction>
</comment>
<evidence type="ECO:0000256" key="3">
    <source>
        <dbReference type="ARBA" id="ARBA00004418"/>
    </source>
</evidence>
<evidence type="ECO:0000256" key="1">
    <source>
        <dbReference type="ARBA" id="ARBA00001526"/>
    </source>
</evidence>
<dbReference type="EMBL" id="AGRW01000034">
    <property type="protein sequence ID" value="EIC02738.1"/>
    <property type="molecule type" value="Genomic_DNA"/>
</dbReference>
<dbReference type="PROSITE" id="PS00743">
    <property type="entry name" value="BETA_LACTAMASE_B_1"/>
    <property type="match status" value="1"/>
</dbReference>
<reference evidence="13 14" key="1">
    <citation type="submission" date="2011-09" db="EMBL/GenBank/DDBJ databases">
        <title>The draft genome of Treponema saccharophilum DSM 2985.</title>
        <authorList>
            <consortium name="US DOE Joint Genome Institute (JGI-PGF)"/>
            <person name="Lucas S."/>
            <person name="Copeland A."/>
            <person name="Lapidus A."/>
            <person name="Glavina del Rio T."/>
            <person name="Dalin E."/>
            <person name="Tice H."/>
            <person name="Bruce D."/>
            <person name="Goodwin L."/>
            <person name="Pitluck S."/>
            <person name="Peters L."/>
            <person name="Kyrpides N."/>
            <person name="Mavromatis K."/>
            <person name="Ivanova N."/>
            <person name="Markowitz V."/>
            <person name="Cheng J.-F."/>
            <person name="Hugenholtz P."/>
            <person name="Woyke T."/>
            <person name="Wu D."/>
            <person name="Gronow S."/>
            <person name="Wellnitz S."/>
            <person name="Brambilla E."/>
            <person name="Klenk H.-P."/>
            <person name="Eisen J.A."/>
        </authorList>
    </citation>
    <scope>NUCLEOTIDE SEQUENCE [LARGE SCALE GENOMIC DNA]</scope>
    <source>
        <strain evidence="13 14">DSM 2985</strain>
    </source>
</reference>
<dbReference type="InterPro" id="IPR001018">
    <property type="entry name" value="Beta-lactamase_class-B_CS"/>
</dbReference>
<accession>H7EI59</accession>
<evidence type="ECO:0000313" key="13">
    <source>
        <dbReference type="EMBL" id="EIC02738.1"/>
    </source>
</evidence>
<dbReference type="Proteomes" id="UP000003571">
    <property type="component" value="Unassembled WGS sequence"/>
</dbReference>
<dbReference type="PANTHER" id="PTHR42951:SF14">
    <property type="entry name" value="METALLO-BETA-LACTAMASE SUPERFAMILY PROTEIN"/>
    <property type="match status" value="1"/>
</dbReference>
<evidence type="ECO:0000256" key="9">
    <source>
        <dbReference type="ARBA" id="ARBA00022801"/>
    </source>
</evidence>
<protein>
    <recommendedName>
        <fullName evidence="5">beta-lactamase</fullName>
        <ecNumber evidence="5">3.5.2.6</ecNumber>
    </recommendedName>
</protein>
<keyword evidence="10" id="KW-0862">Zinc</keyword>
<dbReference type="SMART" id="SM00849">
    <property type="entry name" value="Lactamase_B"/>
    <property type="match status" value="1"/>
</dbReference>
<dbReference type="PATRIC" id="fig|907348.3.peg.495"/>
<keyword evidence="8" id="KW-0574">Periplasm</keyword>
<feature type="domain" description="Metallo-beta-lactamase" evidence="12">
    <location>
        <begin position="21"/>
        <end position="224"/>
    </location>
</feature>
<dbReference type="EC" id="3.5.2.6" evidence="5"/>
<sequence>MTLSNESLVQLSKHVFYIKYPTNIGIISAEEEKRLYLIDTANDDESVQRIIDFLKERFPGFRIAAALNTHAHADHCGGNARLMEETGCEIWAGKGTDALLENPDIEMNIIWGGTAVKELQTRYFIARKSRASKILEEGKAELIHAGNGKFIAVEPIPLGGHYIRQLGFLVTDTDGKKTLFMGDAISGRNVIRKYWIQYLLDEAGTKETLSRLPSIDADFYVPSHGQLVNDIEGLSELNLIAVLETENLILDIIRTPKTAEEILKEVADRNGITLKAAQFVLIGSTIRSYLSALRDEGRADYEIRENRMFWKRTRQNG</sequence>
<evidence type="ECO:0000313" key="14">
    <source>
        <dbReference type="Proteomes" id="UP000003571"/>
    </source>
</evidence>
<evidence type="ECO:0000256" key="2">
    <source>
        <dbReference type="ARBA" id="ARBA00001947"/>
    </source>
</evidence>
<name>H7EI59_9SPIR</name>
<dbReference type="OrthoDB" id="420651at2"/>
<keyword evidence="14" id="KW-1185">Reference proteome</keyword>
<evidence type="ECO:0000256" key="6">
    <source>
        <dbReference type="ARBA" id="ARBA00022723"/>
    </source>
</evidence>
<keyword evidence="7" id="KW-0732">Signal</keyword>
<dbReference type="AlphaFoldDB" id="H7EI59"/>
<dbReference type="Pfam" id="PF00753">
    <property type="entry name" value="Lactamase_B"/>
    <property type="match status" value="1"/>
</dbReference>
<evidence type="ECO:0000256" key="4">
    <source>
        <dbReference type="ARBA" id="ARBA00005250"/>
    </source>
</evidence>
<dbReference type="GO" id="GO:0008800">
    <property type="term" value="F:beta-lactamase activity"/>
    <property type="evidence" value="ECO:0007669"/>
    <property type="project" value="UniProtKB-EC"/>
</dbReference>
<comment type="cofactor">
    <cofactor evidence="2">
        <name>Zn(2+)</name>
        <dbReference type="ChEBI" id="CHEBI:29105"/>
    </cofactor>
</comment>
<comment type="similarity">
    <text evidence="4">Belongs to the metallo-beta-lactamase superfamily. Class-B beta-lactamase family.</text>
</comment>
<keyword evidence="6" id="KW-0479">Metal-binding</keyword>
<comment type="subcellular location">
    <subcellularLocation>
        <location evidence="3">Periplasm</location>
    </subcellularLocation>
</comment>
<evidence type="ECO:0000256" key="11">
    <source>
        <dbReference type="ARBA" id="ARBA00023251"/>
    </source>
</evidence>
<comment type="caution">
    <text evidence="13">The sequence shown here is derived from an EMBL/GenBank/DDBJ whole genome shotgun (WGS) entry which is preliminary data.</text>
</comment>
<dbReference type="RefSeq" id="WP_002702519.1">
    <property type="nucleotide sequence ID" value="NZ_AGRW01000034.1"/>
</dbReference>
<dbReference type="InterPro" id="IPR050855">
    <property type="entry name" value="NDM-1-like"/>
</dbReference>
<dbReference type="SUPFAM" id="SSF56281">
    <property type="entry name" value="Metallo-hydrolase/oxidoreductase"/>
    <property type="match status" value="1"/>
</dbReference>
<dbReference type="CDD" id="cd07743">
    <property type="entry name" value="metallo-hydrolase-like_MBL-fold"/>
    <property type="match status" value="1"/>
</dbReference>
<dbReference type="GO" id="GO:0017001">
    <property type="term" value="P:antibiotic catabolic process"/>
    <property type="evidence" value="ECO:0007669"/>
    <property type="project" value="InterPro"/>
</dbReference>
<proteinExistence type="inferred from homology"/>
<dbReference type="InterPro" id="IPR001279">
    <property type="entry name" value="Metallo-B-lactamas"/>
</dbReference>
<evidence type="ECO:0000256" key="8">
    <source>
        <dbReference type="ARBA" id="ARBA00022764"/>
    </source>
</evidence>
<evidence type="ECO:0000256" key="5">
    <source>
        <dbReference type="ARBA" id="ARBA00012865"/>
    </source>
</evidence>